<proteinExistence type="predicted"/>
<sequence>MSHTAAVAQDRPVSMRPRMTRNDRAVLGCLEDLARPMKAYELLECLREHGINAPMTVYRALARLTDRGLVRKIESLNAYYALPGEARGECAAFLICRHCEALSFRKVDAAAVSGLVGDLDISDAYIELTTDCLSEESVLLSGGCRKQ</sequence>
<dbReference type="AlphaFoldDB" id="A0A9X2L6Q1"/>
<dbReference type="RefSeq" id="WP_256617895.1">
    <property type="nucleotide sequence ID" value="NZ_JANIBC010000001.1"/>
</dbReference>
<evidence type="ECO:0008006" key="3">
    <source>
        <dbReference type="Google" id="ProtNLM"/>
    </source>
</evidence>
<dbReference type="Gene3D" id="1.10.10.10">
    <property type="entry name" value="Winged helix-like DNA-binding domain superfamily/Winged helix DNA-binding domain"/>
    <property type="match status" value="1"/>
</dbReference>
<organism evidence="1 2">
    <name type="scientific">Parvularcula maris</name>
    <dbReference type="NCBI Taxonomy" id="2965077"/>
    <lineage>
        <taxon>Bacteria</taxon>
        <taxon>Pseudomonadati</taxon>
        <taxon>Pseudomonadota</taxon>
        <taxon>Alphaproteobacteria</taxon>
        <taxon>Parvularculales</taxon>
        <taxon>Parvularculaceae</taxon>
        <taxon>Parvularcula</taxon>
    </lineage>
</organism>
<evidence type="ECO:0000313" key="2">
    <source>
        <dbReference type="Proteomes" id="UP001142610"/>
    </source>
</evidence>
<evidence type="ECO:0000313" key="1">
    <source>
        <dbReference type="EMBL" id="MCQ8184088.1"/>
    </source>
</evidence>
<gene>
    <name evidence="1" type="ORF">NOG11_01680</name>
</gene>
<dbReference type="EMBL" id="JANIBC010000001">
    <property type="protein sequence ID" value="MCQ8184088.1"/>
    <property type="molecule type" value="Genomic_DNA"/>
</dbReference>
<accession>A0A9X2L6Q1</accession>
<keyword evidence="2" id="KW-1185">Reference proteome</keyword>
<dbReference type="InterPro" id="IPR036388">
    <property type="entry name" value="WH-like_DNA-bd_sf"/>
</dbReference>
<name>A0A9X2L6Q1_9PROT</name>
<dbReference type="SUPFAM" id="SSF46785">
    <property type="entry name" value="Winged helix' DNA-binding domain"/>
    <property type="match status" value="1"/>
</dbReference>
<dbReference type="InterPro" id="IPR036390">
    <property type="entry name" value="WH_DNA-bd_sf"/>
</dbReference>
<comment type="caution">
    <text evidence="1">The sequence shown here is derived from an EMBL/GenBank/DDBJ whole genome shotgun (WGS) entry which is preliminary data.</text>
</comment>
<reference evidence="1" key="1">
    <citation type="submission" date="2022-07" db="EMBL/GenBank/DDBJ databases">
        <title>Parvularcula maris sp. nov., an algicidal bacterium isolated from seawater.</title>
        <authorList>
            <person name="Li F."/>
        </authorList>
    </citation>
    <scope>NUCLEOTIDE SEQUENCE</scope>
    <source>
        <strain evidence="1">BGMRC 0090</strain>
    </source>
</reference>
<protein>
    <recommendedName>
        <fullName evidence="3">Ferric uptake regulation protein</fullName>
    </recommendedName>
</protein>
<dbReference type="Proteomes" id="UP001142610">
    <property type="component" value="Unassembled WGS sequence"/>
</dbReference>